<keyword evidence="3" id="KW-0804">Transcription</keyword>
<evidence type="ECO:0000259" key="4">
    <source>
        <dbReference type="PROSITE" id="PS50949"/>
    </source>
</evidence>
<proteinExistence type="predicted"/>
<name>A0ABU1KT16_9BURK</name>
<sequence length="281" mass="31534">MSQTTLVPVQAASPTLSAAPRPLYAQIKDVLRERILDGSYAPHSQMPSEHELCRMFDVSRITVRQALGDLHKEGLLFKVHGKGTFVSKPKAYQNVAWLQGFAEAMSSMGHEIVNQLRSCRTVEAGRHIAARLNIAEGAPVTEIHRVRLLNREPVSLELTWVPLTLGKRLANADLTTRDIFLILENDCGVPLGHADVSIDAILAHDDIVDALRVEEGSPVLRIERLTHDASGRPVDFEYLYFRGDAFQYRLRIDRANDLKKDLKKDLKRDPKKSSKNAMEAR</sequence>
<dbReference type="PROSITE" id="PS50949">
    <property type="entry name" value="HTH_GNTR"/>
    <property type="match status" value="1"/>
</dbReference>
<organism evidence="5 6">
    <name type="scientific">Paraburkholderia caledonica</name>
    <dbReference type="NCBI Taxonomy" id="134536"/>
    <lineage>
        <taxon>Bacteria</taxon>
        <taxon>Pseudomonadati</taxon>
        <taxon>Pseudomonadota</taxon>
        <taxon>Betaproteobacteria</taxon>
        <taxon>Burkholderiales</taxon>
        <taxon>Burkholderiaceae</taxon>
        <taxon>Paraburkholderia</taxon>
    </lineage>
</organism>
<dbReference type="Gene3D" id="1.10.10.10">
    <property type="entry name" value="Winged helix-like DNA-binding domain superfamily/Winged helix DNA-binding domain"/>
    <property type="match status" value="1"/>
</dbReference>
<evidence type="ECO:0000313" key="5">
    <source>
        <dbReference type="EMBL" id="MDR6374097.1"/>
    </source>
</evidence>
<dbReference type="InterPro" id="IPR036388">
    <property type="entry name" value="WH-like_DNA-bd_sf"/>
</dbReference>
<protein>
    <submittedName>
        <fullName evidence="5">GntR family transcriptional regulator</fullName>
    </submittedName>
</protein>
<evidence type="ECO:0000256" key="3">
    <source>
        <dbReference type="ARBA" id="ARBA00023163"/>
    </source>
</evidence>
<dbReference type="InterPro" id="IPR028978">
    <property type="entry name" value="Chorismate_lyase_/UTRA_dom_sf"/>
</dbReference>
<dbReference type="Pfam" id="PF00392">
    <property type="entry name" value="GntR"/>
    <property type="match status" value="1"/>
</dbReference>
<evidence type="ECO:0000256" key="2">
    <source>
        <dbReference type="ARBA" id="ARBA00023125"/>
    </source>
</evidence>
<dbReference type="Pfam" id="PF07702">
    <property type="entry name" value="UTRA"/>
    <property type="match status" value="1"/>
</dbReference>
<dbReference type="RefSeq" id="WP_310065413.1">
    <property type="nucleotide sequence ID" value="NZ_JAVDQN010000001.1"/>
</dbReference>
<dbReference type="PRINTS" id="PR00035">
    <property type="entry name" value="HTHGNTR"/>
</dbReference>
<dbReference type="PANTHER" id="PTHR44846">
    <property type="entry name" value="MANNOSYL-D-GLYCERATE TRANSPORT/METABOLISM SYSTEM REPRESSOR MNGR-RELATED"/>
    <property type="match status" value="1"/>
</dbReference>
<dbReference type="Gene3D" id="3.40.1410.10">
    <property type="entry name" value="Chorismate lyase-like"/>
    <property type="match status" value="1"/>
</dbReference>
<dbReference type="SMART" id="SM00345">
    <property type="entry name" value="HTH_GNTR"/>
    <property type="match status" value="1"/>
</dbReference>
<gene>
    <name evidence="5" type="ORF">J2776_000773</name>
</gene>
<comment type="caution">
    <text evidence="5">The sequence shown here is derived from an EMBL/GenBank/DDBJ whole genome shotgun (WGS) entry which is preliminary data.</text>
</comment>
<dbReference type="EMBL" id="JAVDQN010000001">
    <property type="protein sequence ID" value="MDR6374097.1"/>
    <property type="molecule type" value="Genomic_DNA"/>
</dbReference>
<dbReference type="InterPro" id="IPR036390">
    <property type="entry name" value="WH_DNA-bd_sf"/>
</dbReference>
<dbReference type="Proteomes" id="UP001185254">
    <property type="component" value="Unassembled WGS sequence"/>
</dbReference>
<dbReference type="InterPro" id="IPR000524">
    <property type="entry name" value="Tscrpt_reg_HTH_GntR"/>
</dbReference>
<dbReference type="SMART" id="SM00866">
    <property type="entry name" value="UTRA"/>
    <property type="match status" value="1"/>
</dbReference>
<dbReference type="CDD" id="cd07377">
    <property type="entry name" value="WHTH_GntR"/>
    <property type="match status" value="1"/>
</dbReference>
<keyword evidence="2" id="KW-0238">DNA-binding</keyword>
<reference evidence="5 6" key="1">
    <citation type="submission" date="2023-07" db="EMBL/GenBank/DDBJ databases">
        <title>Sorghum-associated microbial communities from plants grown in Nebraska, USA.</title>
        <authorList>
            <person name="Schachtman D."/>
        </authorList>
    </citation>
    <scope>NUCLEOTIDE SEQUENCE [LARGE SCALE GENOMIC DNA]</scope>
    <source>
        <strain evidence="5 6">DS1039</strain>
    </source>
</reference>
<dbReference type="PANTHER" id="PTHR44846:SF1">
    <property type="entry name" value="MANNOSYL-D-GLYCERATE TRANSPORT_METABOLISM SYSTEM REPRESSOR MNGR-RELATED"/>
    <property type="match status" value="1"/>
</dbReference>
<dbReference type="InterPro" id="IPR011663">
    <property type="entry name" value="UTRA"/>
</dbReference>
<keyword evidence="1" id="KW-0805">Transcription regulation</keyword>
<dbReference type="SUPFAM" id="SSF64288">
    <property type="entry name" value="Chorismate lyase-like"/>
    <property type="match status" value="1"/>
</dbReference>
<feature type="domain" description="HTH gntR-type" evidence="4">
    <location>
        <begin position="21"/>
        <end position="89"/>
    </location>
</feature>
<dbReference type="SUPFAM" id="SSF46785">
    <property type="entry name" value="Winged helix' DNA-binding domain"/>
    <property type="match status" value="1"/>
</dbReference>
<keyword evidence="6" id="KW-1185">Reference proteome</keyword>
<accession>A0ABU1KT16</accession>
<evidence type="ECO:0000256" key="1">
    <source>
        <dbReference type="ARBA" id="ARBA00023015"/>
    </source>
</evidence>
<evidence type="ECO:0000313" key="6">
    <source>
        <dbReference type="Proteomes" id="UP001185254"/>
    </source>
</evidence>
<dbReference type="InterPro" id="IPR050679">
    <property type="entry name" value="Bact_HTH_transcr_reg"/>
</dbReference>